<feature type="region of interest" description="Disordered" evidence="3">
    <location>
        <begin position="42"/>
        <end position="62"/>
    </location>
</feature>
<dbReference type="GO" id="GO:1904868">
    <property type="term" value="P:telomerase catalytic core complex assembly"/>
    <property type="evidence" value="ECO:0007669"/>
    <property type="project" value="InterPro"/>
</dbReference>
<feature type="region of interest" description="Disordered" evidence="3">
    <location>
        <begin position="1"/>
        <end position="28"/>
    </location>
</feature>
<comment type="caution">
    <text evidence="5">The sequence shown here is derived from an EMBL/GenBank/DDBJ whole genome shotgun (WGS) entry which is preliminary data.</text>
</comment>
<dbReference type="STRING" id="97359.A0A550CRN6"/>
<sequence>MFLPRALTKGNKNQLRAPPRATHSIPISSTPENILYAQDLQSANEADDSTTKGKSKDSPPNEDHASIVLLALSDYALWEDAEWSADLHHGHGGASGAAGDTGYVSLSRVFARLGMKLDWGEEMLVVRALRHYCPDVVEVRMIVADPSSSSGTGGYEVRRRVAPTRRFSSDDWDARTVYLENIPQRYRTLSGVHCFAAALLNGGLQQVAHVAFPSTPSDRSGVLSKCKGYALVTMLDPVDVARLTESYPWRGVPADLDPKGTDAHSEATRFGLRALSKARWNELQAEYQARKARVMEEIAAYEDEQLAGMVHDPKPPQDMPPREQRVQEPVPSRGPALDAFAPYPYGCLVFVRGLHTETNKTTLKKLFGRALAGDGIDYVDYAKGMDSCHLRLTTPTHAERLHEYFTTRSVRQTSGLDDAGEEEGGVGRLSTEIVLGRREEVYWEKVPAKVRAQAVAKAMAPSDIGKLEGEADAARPKKRRKR</sequence>
<dbReference type="GO" id="GO:0070034">
    <property type="term" value="F:telomerase RNA binding"/>
    <property type="evidence" value="ECO:0007669"/>
    <property type="project" value="InterPro"/>
</dbReference>
<name>A0A550CRN6_9AGAR</name>
<keyword evidence="1 2" id="KW-0694">RNA-binding</keyword>
<protein>
    <recommendedName>
        <fullName evidence="4">XRRM domain-containing protein</fullName>
    </recommendedName>
</protein>
<dbReference type="OrthoDB" id="439993at2759"/>
<evidence type="ECO:0000259" key="4">
    <source>
        <dbReference type="PROSITE" id="PS51939"/>
    </source>
</evidence>
<dbReference type="Gene3D" id="3.30.70.330">
    <property type="match status" value="1"/>
</dbReference>
<reference evidence="5 6" key="1">
    <citation type="journal article" date="2019" name="New Phytol.">
        <title>Comparative genomics reveals unique wood-decay strategies and fruiting body development in the Schizophyllaceae.</title>
        <authorList>
            <person name="Almasi E."/>
            <person name="Sahu N."/>
            <person name="Krizsan K."/>
            <person name="Balint B."/>
            <person name="Kovacs G.M."/>
            <person name="Kiss B."/>
            <person name="Cseklye J."/>
            <person name="Drula E."/>
            <person name="Henrissat B."/>
            <person name="Nagy I."/>
            <person name="Chovatia M."/>
            <person name="Adam C."/>
            <person name="LaButti K."/>
            <person name="Lipzen A."/>
            <person name="Riley R."/>
            <person name="Grigoriev I.V."/>
            <person name="Nagy L.G."/>
        </authorList>
    </citation>
    <scope>NUCLEOTIDE SEQUENCE [LARGE SCALE GENOMIC DNA]</scope>
    <source>
        <strain evidence="5 6">NL-1724</strain>
    </source>
</reference>
<feature type="region of interest" description="Disordered" evidence="3">
    <location>
        <begin position="460"/>
        <end position="482"/>
    </location>
</feature>
<feature type="compositionally biased region" description="Basic and acidic residues" evidence="3">
    <location>
        <begin position="49"/>
        <end position="62"/>
    </location>
</feature>
<keyword evidence="6" id="KW-1185">Reference proteome</keyword>
<accession>A0A550CRN6</accession>
<evidence type="ECO:0000256" key="3">
    <source>
        <dbReference type="SAM" id="MobiDB-lite"/>
    </source>
</evidence>
<dbReference type="PROSITE" id="PS51939">
    <property type="entry name" value="XRRM"/>
    <property type="match status" value="1"/>
</dbReference>
<dbReference type="Pfam" id="PF19977">
    <property type="entry name" value="xRRM"/>
    <property type="match status" value="1"/>
</dbReference>
<feature type="domain" description="XRRM" evidence="4">
    <location>
        <begin position="342"/>
        <end position="482"/>
    </location>
</feature>
<evidence type="ECO:0000313" key="5">
    <source>
        <dbReference type="EMBL" id="TRM67452.1"/>
    </source>
</evidence>
<dbReference type="InterPro" id="IPR012677">
    <property type="entry name" value="Nucleotide-bd_a/b_plait_sf"/>
</dbReference>
<evidence type="ECO:0000256" key="1">
    <source>
        <dbReference type="ARBA" id="ARBA00022884"/>
    </source>
</evidence>
<dbReference type="AlphaFoldDB" id="A0A550CRN6"/>
<feature type="compositionally biased region" description="Basic and acidic residues" evidence="3">
    <location>
        <begin position="465"/>
        <end position="475"/>
    </location>
</feature>
<dbReference type="EMBL" id="VDMD01000002">
    <property type="protein sequence ID" value="TRM67452.1"/>
    <property type="molecule type" value="Genomic_DNA"/>
</dbReference>
<proteinExistence type="predicted"/>
<gene>
    <name evidence="5" type="ORF">BD626DRAFT_478853</name>
</gene>
<dbReference type="InterPro" id="IPR045537">
    <property type="entry name" value="Lar7_xRRM"/>
</dbReference>
<evidence type="ECO:0000313" key="6">
    <source>
        <dbReference type="Proteomes" id="UP000320762"/>
    </source>
</evidence>
<organism evidence="5 6">
    <name type="scientific">Schizophyllum amplum</name>
    <dbReference type="NCBI Taxonomy" id="97359"/>
    <lineage>
        <taxon>Eukaryota</taxon>
        <taxon>Fungi</taxon>
        <taxon>Dikarya</taxon>
        <taxon>Basidiomycota</taxon>
        <taxon>Agaricomycotina</taxon>
        <taxon>Agaricomycetes</taxon>
        <taxon>Agaricomycetidae</taxon>
        <taxon>Agaricales</taxon>
        <taxon>Schizophyllaceae</taxon>
        <taxon>Schizophyllum</taxon>
    </lineage>
</organism>
<evidence type="ECO:0000256" key="2">
    <source>
        <dbReference type="PROSITE-ProRule" id="PRU01288"/>
    </source>
</evidence>
<dbReference type="InterPro" id="IPR014886">
    <property type="entry name" value="La_xRRM"/>
</dbReference>
<dbReference type="Proteomes" id="UP000320762">
    <property type="component" value="Unassembled WGS sequence"/>
</dbReference>
<dbReference type="GO" id="GO:1990904">
    <property type="term" value="C:ribonucleoprotein complex"/>
    <property type="evidence" value="ECO:0007669"/>
    <property type="project" value="UniProtKB-UniRule"/>
</dbReference>